<evidence type="ECO:0000313" key="2">
    <source>
        <dbReference type="EMBL" id="KAF9075528.1"/>
    </source>
</evidence>
<dbReference type="AlphaFoldDB" id="A0A9P5UEQ4"/>
<name>A0A9P5UEQ4_9AGAR</name>
<evidence type="ECO:0000313" key="3">
    <source>
        <dbReference type="Proteomes" id="UP000772434"/>
    </source>
</evidence>
<feature type="compositionally biased region" description="Polar residues" evidence="1">
    <location>
        <begin position="341"/>
        <end position="358"/>
    </location>
</feature>
<feature type="region of interest" description="Disordered" evidence="1">
    <location>
        <begin position="95"/>
        <end position="361"/>
    </location>
</feature>
<keyword evidence="3" id="KW-1185">Reference proteome</keyword>
<dbReference type="EMBL" id="JADNRY010000009">
    <property type="protein sequence ID" value="KAF9075528.1"/>
    <property type="molecule type" value="Genomic_DNA"/>
</dbReference>
<feature type="compositionally biased region" description="Low complexity" evidence="1">
    <location>
        <begin position="199"/>
        <end position="209"/>
    </location>
</feature>
<reference evidence="2" key="1">
    <citation type="submission" date="2020-11" db="EMBL/GenBank/DDBJ databases">
        <authorList>
            <consortium name="DOE Joint Genome Institute"/>
            <person name="Ahrendt S."/>
            <person name="Riley R."/>
            <person name="Andreopoulos W."/>
            <person name="Labutti K."/>
            <person name="Pangilinan J."/>
            <person name="Ruiz-Duenas F.J."/>
            <person name="Barrasa J.M."/>
            <person name="Sanchez-Garcia M."/>
            <person name="Camarero S."/>
            <person name="Miyauchi S."/>
            <person name="Serrano A."/>
            <person name="Linde D."/>
            <person name="Babiker R."/>
            <person name="Drula E."/>
            <person name="Ayuso-Fernandez I."/>
            <person name="Pacheco R."/>
            <person name="Padilla G."/>
            <person name="Ferreira P."/>
            <person name="Barriuso J."/>
            <person name="Kellner H."/>
            <person name="Castanera R."/>
            <person name="Alfaro M."/>
            <person name="Ramirez L."/>
            <person name="Pisabarro A.G."/>
            <person name="Kuo A."/>
            <person name="Tritt A."/>
            <person name="Lipzen A."/>
            <person name="He G."/>
            <person name="Yan M."/>
            <person name="Ng V."/>
            <person name="Cullen D."/>
            <person name="Martin F."/>
            <person name="Rosso M.-N."/>
            <person name="Henrissat B."/>
            <person name="Hibbett D."/>
            <person name="Martinez A.T."/>
            <person name="Grigoriev I.V."/>
        </authorList>
    </citation>
    <scope>NUCLEOTIDE SEQUENCE</scope>
    <source>
        <strain evidence="2">AH 40177</strain>
    </source>
</reference>
<feature type="compositionally biased region" description="Low complexity" evidence="1">
    <location>
        <begin position="149"/>
        <end position="169"/>
    </location>
</feature>
<sequence length="463" mass="50669">MHLQSSTDRSPADDKNVPVIIFTLGKKRKFMATPENYPDMVRVVRRKFNIPQESVPIFQSRAPTSNPSEDQIEIDEGAYYLMKDYLNEIEVLVEPESVTEEQSPETADEGKGKGKGKVIETPQSPAPSNTSHETVSMPENLPQTKANPSVVSRSSETLSSSSAQPSSSSTFKPASPGPSYRTELADPHDLFNEGIPVESASPKKAASSSSKDKISAKVRRHVDVNTPPTPPLEPKVKRPIALNHESDEWEELPPMRKFKNDVTGSPKVAKATNKRLESKTAEEGLPTVKKEKITLPKNPSETYTSSTGPSSPGSSTARPRGNRDSLLARIDAITENPPTMIMTQDPNASTQQSTQSAETDPRFRIQIFGPGEGDQAEFMMRKKHTIRKVLAGACKSFEIDPSSARLQLIVEIPSEEPDGEPETHFYDCNNDDTVGKAGIGPESSLRVSIIGQEEEEVQEGSSF</sequence>
<comment type="caution">
    <text evidence="2">The sequence shown here is derived from an EMBL/GenBank/DDBJ whole genome shotgun (WGS) entry which is preliminary data.</text>
</comment>
<feature type="compositionally biased region" description="Polar residues" evidence="1">
    <location>
        <begin position="121"/>
        <end position="134"/>
    </location>
</feature>
<feature type="compositionally biased region" description="Acidic residues" evidence="1">
    <location>
        <begin position="95"/>
        <end position="107"/>
    </location>
</feature>
<dbReference type="OrthoDB" id="3262817at2759"/>
<feature type="compositionally biased region" description="Low complexity" evidence="1">
    <location>
        <begin position="299"/>
        <end position="316"/>
    </location>
</feature>
<gene>
    <name evidence="2" type="ORF">BDP27DRAFT_1398902</name>
</gene>
<protein>
    <submittedName>
        <fullName evidence="2">Uncharacterized protein</fullName>
    </submittedName>
</protein>
<accession>A0A9P5UEQ4</accession>
<feature type="compositionally biased region" description="Basic and acidic residues" evidence="1">
    <location>
        <begin position="274"/>
        <end position="294"/>
    </location>
</feature>
<dbReference type="Proteomes" id="UP000772434">
    <property type="component" value="Unassembled WGS sequence"/>
</dbReference>
<organism evidence="2 3">
    <name type="scientific">Rhodocollybia butyracea</name>
    <dbReference type="NCBI Taxonomy" id="206335"/>
    <lineage>
        <taxon>Eukaryota</taxon>
        <taxon>Fungi</taxon>
        <taxon>Dikarya</taxon>
        <taxon>Basidiomycota</taxon>
        <taxon>Agaricomycotina</taxon>
        <taxon>Agaricomycetes</taxon>
        <taxon>Agaricomycetidae</taxon>
        <taxon>Agaricales</taxon>
        <taxon>Marasmiineae</taxon>
        <taxon>Omphalotaceae</taxon>
        <taxon>Rhodocollybia</taxon>
    </lineage>
</organism>
<evidence type="ECO:0000256" key="1">
    <source>
        <dbReference type="SAM" id="MobiDB-lite"/>
    </source>
</evidence>
<proteinExistence type="predicted"/>